<dbReference type="EMBL" id="JBFOLK010000003">
    <property type="protein sequence ID" value="KAL2527307.1"/>
    <property type="molecule type" value="Genomic_DNA"/>
</dbReference>
<dbReference type="AlphaFoldDB" id="A0ABD1UQI1"/>
<name>A0ABD1UQI1_9LAMI</name>
<feature type="region of interest" description="Disordered" evidence="1">
    <location>
        <begin position="14"/>
        <end position="58"/>
    </location>
</feature>
<evidence type="ECO:0000313" key="3">
    <source>
        <dbReference type="Proteomes" id="UP001604336"/>
    </source>
</evidence>
<evidence type="ECO:0000313" key="2">
    <source>
        <dbReference type="EMBL" id="KAL2527307.1"/>
    </source>
</evidence>
<gene>
    <name evidence="2" type="ORF">Adt_12361</name>
</gene>
<reference evidence="3" key="1">
    <citation type="submission" date="2024-07" db="EMBL/GenBank/DDBJ databases">
        <title>Two chromosome-level genome assemblies of Korean endemic species Abeliophyllum distichum and Forsythia ovata (Oleaceae).</title>
        <authorList>
            <person name="Jang H."/>
        </authorList>
    </citation>
    <scope>NUCLEOTIDE SEQUENCE [LARGE SCALE GENOMIC DNA]</scope>
</reference>
<keyword evidence="3" id="KW-1185">Reference proteome</keyword>
<evidence type="ECO:0000256" key="1">
    <source>
        <dbReference type="SAM" id="MobiDB-lite"/>
    </source>
</evidence>
<protein>
    <submittedName>
        <fullName evidence="2">Berberine bridge enzyme-like 13</fullName>
    </submittedName>
</protein>
<comment type="caution">
    <text evidence="2">The sequence shown here is derived from an EMBL/GenBank/DDBJ whole genome shotgun (WGS) entry which is preliminary data.</text>
</comment>
<accession>A0ABD1UQI1</accession>
<proteinExistence type="predicted"/>
<sequence length="118" mass="13267">MKIFKDDGQWVAKSKEFDDELGPSTLPFEDGEEIDEDEDDPPPRPRSHRPLSSTSGFTFTEDHYNILNGRINSLTFTVESLHHSISNLQHSVNGMMSLLQALHSCLNAMFPPPPTPET</sequence>
<organism evidence="2 3">
    <name type="scientific">Abeliophyllum distichum</name>
    <dbReference type="NCBI Taxonomy" id="126358"/>
    <lineage>
        <taxon>Eukaryota</taxon>
        <taxon>Viridiplantae</taxon>
        <taxon>Streptophyta</taxon>
        <taxon>Embryophyta</taxon>
        <taxon>Tracheophyta</taxon>
        <taxon>Spermatophyta</taxon>
        <taxon>Magnoliopsida</taxon>
        <taxon>eudicotyledons</taxon>
        <taxon>Gunneridae</taxon>
        <taxon>Pentapetalae</taxon>
        <taxon>asterids</taxon>
        <taxon>lamiids</taxon>
        <taxon>Lamiales</taxon>
        <taxon>Oleaceae</taxon>
        <taxon>Forsythieae</taxon>
        <taxon>Abeliophyllum</taxon>
    </lineage>
</organism>
<dbReference type="Proteomes" id="UP001604336">
    <property type="component" value="Unassembled WGS sequence"/>
</dbReference>
<feature type="compositionally biased region" description="Acidic residues" evidence="1">
    <location>
        <begin position="29"/>
        <end position="40"/>
    </location>
</feature>